<name>A0A918SYV9_9ACTN</name>
<evidence type="ECO:0000313" key="2">
    <source>
        <dbReference type="EMBL" id="GHA80006.1"/>
    </source>
</evidence>
<reference evidence="2" key="1">
    <citation type="journal article" date="2014" name="Int. J. Syst. Evol. Microbiol.">
        <title>Complete genome sequence of Corynebacterium casei LMG S-19264T (=DSM 44701T), isolated from a smear-ripened cheese.</title>
        <authorList>
            <consortium name="US DOE Joint Genome Institute (JGI-PGF)"/>
            <person name="Walter F."/>
            <person name="Albersmeier A."/>
            <person name="Kalinowski J."/>
            <person name="Ruckert C."/>
        </authorList>
    </citation>
    <scope>NUCLEOTIDE SEQUENCE</scope>
    <source>
        <strain evidence="2">JCM 4518</strain>
    </source>
</reference>
<proteinExistence type="predicted"/>
<evidence type="ECO:0000313" key="3">
    <source>
        <dbReference type="Proteomes" id="UP000644020"/>
    </source>
</evidence>
<keyword evidence="3" id="KW-1185">Reference proteome</keyword>
<comment type="caution">
    <text evidence="2">The sequence shown here is derived from an EMBL/GenBank/DDBJ whole genome shotgun (WGS) entry which is preliminary data.</text>
</comment>
<protein>
    <submittedName>
        <fullName evidence="2">Uncharacterized protein</fullName>
    </submittedName>
</protein>
<dbReference type="AlphaFoldDB" id="A0A918SYV9"/>
<gene>
    <name evidence="2" type="ORF">GCM10010305_24190</name>
</gene>
<reference evidence="2" key="2">
    <citation type="submission" date="2020-09" db="EMBL/GenBank/DDBJ databases">
        <authorList>
            <person name="Sun Q."/>
            <person name="Ohkuma M."/>
        </authorList>
    </citation>
    <scope>NUCLEOTIDE SEQUENCE</scope>
    <source>
        <strain evidence="2">JCM 4518</strain>
    </source>
</reference>
<dbReference type="EMBL" id="BMUL01000005">
    <property type="protein sequence ID" value="GHA80006.1"/>
    <property type="molecule type" value="Genomic_DNA"/>
</dbReference>
<feature type="region of interest" description="Disordered" evidence="1">
    <location>
        <begin position="59"/>
        <end position="80"/>
    </location>
</feature>
<sequence>MECGLAGDGKFVGSHGRTTPLLEAIDASFDGMALSVCLGVEAGRATVGAASPQSVADLVGGLRDHGTDTSPPEMRTDRAG</sequence>
<evidence type="ECO:0000256" key="1">
    <source>
        <dbReference type="SAM" id="MobiDB-lite"/>
    </source>
</evidence>
<accession>A0A918SYV9</accession>
<dbReference type="Proteomes" id="UP000644020">
    <property type="component" value="Unassembled WGS sequence"/>
</dbReference>
<organism evidence="2 3">
    <name type="scientific">Streptomyces termitum</name>
    <dbReference type="NCBI Taxonomy" id="67368"/>
    <lineage>
        <taxon>Bacteria</taxon>
        <taxon>Bacillati</taxon>
        <taxon>Actinomycetota</taxon>
        <taxon>Actinomycetes</taxon>
        <taxon>Kitasatosporales</taxon>
        <taxon>Streptomycetaceae</taxon>
        <taxon>Streptomyces</taxon>
    </lineage>
</organism>